<dbReference type="EnsemblMetazoa" id="AATE009971-RA">
    <property type="protein sequence ID" value="AATE009971-PA.1"/>
    <property type="gene ID" value="AATE009971"/>
</dbReference>
<reference evidence="1" key="1">
    <citation type="submission" date="2022-08" db="UniProtKB">
        <authorList>
            <consortium name="EnsemblMetazoa"/>
        </authorList>
    </citation>
    <scope>IDENTIFICATION</scope>
    <source>
        <strain evidence="1">EBRO</strain>
    </source>
</reference>
<name>A0A182J282_ANOAO</name>
<accession>A0A182J282</accession>
<dbReference type="VEuPathDB" id="VectorBase:AATE009971"/>
<proteinExistence type="predicted"/>
<protein>
    <submittedName>
        <fullName evidence="1">Uncharacterized protein</fullName>
    </submittedName>
</protein>
<evidence type="ECO:0000313" key="1">
    <source>
        <dbReference type="EnsemblMetazoa" id="AATE009971-PA.1"/>
    </source>
</evidence>
<organism evidence="1">
    <name type="scientific">Anopheles atroparvus</name>
    <name type="common">European mosquito</name>
    <dbReference type="NCBI Taxonomy" id="41427"/>
    <lineage>
        <taxon>Eukaryota</taxon>
        <taxon>Metazoa</taxon>
        <taxon>Ecdysozoa</taxon>
        <taxon>Arthropoda</taxon>
        <taxon>Hexapoda</taxon>
        <taxon>Insecta</taxon>
        <taxon>Pterygota</taxon>
        <taxon>Neoptera</taxon>
        <taxon>Endopterygota</taxon>
        <taxon>Diptera</taxon>
        <taxon>Nematocera</taxon>
        <taxon>Culicoidea</taxon>
        <taxon>Culicidae</taxon>
        <taxon>Anophelinae</taxon>
        <taxon>Anopheles</taxon>
    </lineage>
</organism>
<dbReference type="AlphaFoldDB" id="A0A182J282"/>
<sequence length="145" mass="15906">MGPVLTRSHLPTHLASPADGRNRKTANAANRNEYFHMLLLAILRSSLARPRKSIVSGHALPFPPICKRNSNTRRLKWVRRSNPSGREKEGSKVQQLTGNSVGVSETKATSVESVLGINTCLSAACCCTRKRKEETMHTTPDATTN</sequence>